<proteinExistence type="predicted"/>
<evidence type="ECO:0000313" key="1">
    <source>
        <dbReference type="EMBL" id="SHI42172.1"/>
    </source>
</evidence>
<protein>
    <submittedName>
        <fullName evidence="1">Uncharacterized protein</fullName>
    </submittedName>
</protein>
<name>A0A1M6B0D3_9FIRM</name>
<gene>
    <name evidence="1" type="ORF">SAMN02745219_00264</name>
</gene>
<dbReference type="EMBL" id="FQZM01000004">
    <property type="protein sequence ID" value="SHI42172.1"/>
    <property type="molecule type" value="Genomic_DNA"/>
</dbReference>
<evidence type="ECO:0000313" key="2">
    <source>
        <dbReference type="Proteomes" id="UP000184529"/>
    </source>
</evidence>
<sequence length="85" mass="9789">MFTIQLMTSILALSSRPHCSIYRRENRSFETPGSRTGQIANLLYLPAIGNIFGLAHHGNPKEIIIIPITRYLRPVFRHIRDFNPE</sequence>
<accession>A0A1M6B0D3</accession>
<dbReference type="AlphaFoldDB" id="A0A1M6B0D3"/>
<organism evidence="1 2">
    <name type="scientific">Desulfofundulus thermosubterraneus DSM 16057</name>
    <dbReference type="NCBI Taxonomy" id="1121432"/>
    <lineage>
        <taxon>Bacteria</taxon>
        <taxon>Bacillati</taxon>
        <taxon>Bacillota</taxon>
        <taxon>Clostridia</taxon>
        <taxon>Eubacteriales</taxon>
        <taxon>Peptococcaceae</taxon>
        <taxon>Desulfofundulus</taxon>
    </lineage>
</organism>
<keyword evidence="2" id="KW-1185">Reference proteome</keyword>
<dbReference type="Proteomes" id="UP000184529">
    <property type="component" value="Unassembled WGS sequence"/>
</dbReference>
<reference evidence="2" key="1">
    <citation type="submission" date="2016-11" db="EMBL/GenBank/DDBJ databases">
        <authorList>
            <person name="Varghese N."/>
            <person name="Submissions S."/>
        </authorList>
    </citation>
    <scope>NUCLEOTIDE SEQUENCE [LARGE SCALE GENOMIC DNA]</scope>
    <source>
        <strain evidence="2">DSM 16057</strain>
    </source>
</reference>